<keyword evidence="10" id="KW-1185">Reference proteome</keyword>
<dbReference type="Pfam" id="PF08542">
    <property type="entry name" value="Rep_fac_C"/>
    <property type="match status" value="1"/>
</dbReference>
<dbReference type="Gene3D" id="1.20.272.10">
    <property type="match status" value="1"/>
</dbReference>
<evidence type="ECO:0000256" key="6">
    <source>
        <dbReference type="ARBA" id="ARBA00023242"/>
    </source>
</evidence>
<dbReference type="Proteomes" id="UP000472272">
    <property type="component" value="Chromosome 5"/>
</dbReference>
<dbReference type="FunFam" id="1.10.8.60:FF:000032">
    <property type="entry name" value="Replication factor C subunit 4"/>
    <property type="match status" value="1"/>
</dbReference>
<sequence>MQAFLKGPSSISTKPPSTKDRGTAATAGGSGEGKRVRAIPWVEKYRPKCMDEVAFQEEVVAVLKKTLQGADLPNLLFYGPPGTGKTSTILAAARELFGPELFRQRVLELNASDERGIQVIREKVKSFAQLTVSGSRSDGRPCPPFKIIILDEADSMTSAAQAALRRTMERESKTTRFCLICNYISRIIEPITSRCSKFRFKPLSDKIQQQRLLDIAEKENVTVSSEGVSYLVRASEGDLRKAITLLQSATRLTGGKEVTEKVVTEIAGIVPQGILDGLLTACQSGSFEKLEAATKNLINEGYAATQFINQLHDTIIERKDLSDKQKSVIAEKLAVSLHSVSVLFTSRIHVCLWFGGHKKFFICVLVNSSQRMVY</sequence>
<dbReference type="PANTHER" id="PTHR11669:SF20">
    <property type="entry name" value="REPLICATION FACTOR C SUBUNIT 4"/>
    <property type="match status" value="1"/>
</dbReference>
<dbReference type="Gene3D" id="3.40.50.300">
    <property type="entry name" value="P-loop containing nucleotide triphosphate hydrolases"/>
    <property type="match status" value="1"/>
</dbReference>
<dbReference type="Ensembl" id="ENSPMRT00000007985.1">
    <property type="protein sequence ID" value="ENSPMRP00000007466.1"/>
    <property type="gene ID" value="ENSPMRG00000005025.1"/>
</dbReference>
<dbReference type="InterPro" id="IPR003593">
    <property type="entry name" value="AAA+_ATPase"/>
</dbReference>
<dbReference type="GO" id="GO:0031391">
    <property type="term" value="C:Elg1 RFC-like complex"/>
    <property type="evidence" value="ECO:0007669"/>
    <property type="project" value="Ensembl"/>
</dbReference>
<evidence type="ECO:0000256" key="5">
    <source>
        <dbReference type="ARBA" id="ARBA00022840"/>
    </source>
</evidence>
<dbReference type="InterPro" id="IPR047854">
    <property type="entry name" value="RFC_lid"/>
</dbReference>
<dbReference type="GO" id="GO:0017116">
    <property type="term" value="F:single-stranded DNA helicase activity"/>
    <property type="evidence" value="ECO:0007669"/>
    <property type="project" value="Ensembl"/>
</dbReference>
<keyword evidence="5" id="KW-0067">ATP-binding</keyword>
<keyword evidence="3" id="KW-0235">DNA replication</keyword>
<evidence type="ECO:0000256" key="1">
    <source>
        <dbReference type="ARBA" id="ARBA00004123"/>
    </source>
</evidence>
<reference evidence="9" key="2">
    <citation type="submission" date="2025-08" db="UniProtKB">
        <authorList>
            <consortium name="Ensembl"/>
        </authorList>
    </citation>
    <scope>IDENTIFICATION</scope>
</reference>
<evidence type="ECO:0000256" key="7">
    <source>
        <dbReference type="SAM" id="MobiDB-lite"/>
    </source>
</evidence>
<dbReference type="PANTHER" id="PTHR11669">
    <property type="entry name" value="REPLICATION FACTOR C / DNA POLYMERASE III GAMMA-TAU SUBUNIT"/>
    <property type="match status" value="1"/>
</dbReference>
<dbReference type="GO" id="GO:0031390">
    <property type="term" value="C:Ctf18 RFC-like complex"/>
    <property type="evidence" value="ECO:0007669"/>
    <property type="project" value="Ensembl"/>
</dbReference>
<dbReference type="SUPFAM" id="SSF52540">
    <property type="entry name" value="P-loop containing nucleoside triphosphate hydrolases"/>
    <property type="match status" value="1"/>
</dbReference>
<feature type="region of interest" description="Disordered" evidence="7">
    <location>
        <begin position="1"/>
        <end position="32"/>
    </location>
</feature>
<dbReference type="InterPro" id="IPR003959">
    <property type="entry name" value="ATPase_AAA_core"/>
</dbReference>
<dbReference type="OMA" id="GCQSGSF"/>
<evidence type="ECO:0000313" key="10">
    <source>
        <dbReference type="Proteomes" id="UP000472272"/>
    </source>
</evidence>
<gene>
    <name evidence="9" type="primary">RFC4</name>
</gene>
<comment type="subcellular location">
    <subcellularLocation>
        <location evidence="1">Nucleus</location>
    </subcellularLocation>
</comment>
<accession>A0A670I6U8</accession>
<dbReference type="InterPro" id="IPR027417">
    <property type="entry name" value="P-loop_NTPase"/>
</dbReference>
<dbReference type="InterPro" id="IPR050238">
    <property type="entry name" value="DNA_Rep/Repair_Clamp_Loader"/>
</dbReference>
<dbReference type="GO" id="GO:0005663">
    <property type="term" value="C:DNA replication factor C complex"/>
    <property type="evidence" value="ECO:0007669"/>
    <property type="project" value="Ensembl"/>
</dbReference>
<dbReference type="GO" id="GO:0016887">
    <property type="term" value="F:ATP hydrolysis activity"/>
    <property type="evidence" value="ECO:0007669"/>
    <property type="project" value="InterPro"/>
</dbReference>
<evidence type="ECO:0000256" key="2">
    <source>
        <dbReference type="ARBA" id="ARBA00005378"/>
    </source>
</evidence>
<dbReference type="NCBIfam" id="NF001679">
    <property type="entry name" value="PRK00440.1"/>
    <property type="match status" value="1"/>
</dbReference>
<dbReference type="GO" id="GO:0003689">
    <property type="term" value="F:DNA clamp loader activity"/>
    <property type="evidence" value="ECO:0007669"/>
    <property type="project" value="Ensembl"/>
</dbReference>
<dbReference type="InterPro" id="IPR013748">
    <property type="entry name" value="Rep_factorC_C"/>
</dbReference>
<evidence type="ECO:0000313" key="9">
    <source>
        <dbReference type="Ensembl" id="ENSPMRP00000007466.1"/>
    </source>
</evidence>
<dbReference type="Pfam" id="PF00004">
    <property type="entry name" value="AAA"/>
    <property type="match status" value="1"/>
</dbReference>
<evidence type="ECO:0000256" key="3">
    <source>
        <dbReference type="ARBA" id="ARBA00022705"/>
    </source>
</evidence>
<reference evidence="9" key="3">
    <citation type="submission" date="2025-09" db="UniProtKB">
        <authorList>
            <consortium name="Ensembl"/>
        </authorList>
    </citation>
    <scope>IDENTIFICATION</scope>
</reference>
<dbReference type="Pfam" id="PF21960">
    <property type="entry name" value="RCF1-5-like_lid"/>
    <property type="match status" value="1"/>
</dbReference>
<evidence type="ECO:0000256" key="4">
    <source>
        <dbReference type="ARBA" id="ARBA00022741"/>
    </source>
</evidence>
<name>A0A670I6U8_PODMU</name>
<feature type="domain" description="AAA+ ATPase" evidence="8">
    <location>
        <begin position="71"/>
        <end position="203"/>
    </location>
</feature>
<dbReference type="Gene3D" id="1.10.8.60">
    <property type="match status" value="1"/>
</dbReference>
<dbReference type="CDD" id="cd18140">
    <property type="entry name" value="HLD_clamp_RFC"/>
    <property type="match status" value="1"/>
</dbReference>
<protein>
    <submittedName>
        <fullName evidence="9">Replication factor C subunit 4</fullName>
    </submittedName>
</protein>
<comment type="similarity">
    <text evidence="2">Belongs to the activator 1 small subunits family.</text>
</comment>
<reference evidence="9 10" key="1">
    <citation type="journal article" date="2019" name="Proc. Natl. Acad. Sci. U.S.A.">
        <title>Regulatory changes in pterin and carotenoid genes underlie balanced color polymorphisms in the wall lizard.</title>
        <authorList>
            <person name="Andrade P."/>
            <person name="Pinho C."/>
            <person name="Perez I de Lanuza G."/>
            <person name="Afonso S."/>
            <person name="Brejcha J."/>
            <person name="Rubin C.J."/>
            <person name="Wallerman O."/>
            <person name="Pereira P."/>
            <person name="Sabatino S.J."/>
            <person name="Bellati A."/>
            <person name="Pellitteri-Rosa D."/>
            <person name="Bosakova Z."/>
            <person name="Bunikis I."/>
            <person name="Carretero M.A."/>
            <person name="Feiner N."/>
            <person name="Marsik P."/>
            <person name="Pauperio F."/>
            <person name="Salvi D."/>
            <person name="Soler L."/>
            <person name="While G.M."/>
            <person name="Uller T."/>
            <person name="Font E."/>
            <person name="Andersson L."/>
            <person name="Carneiro M."/>
        </authorList>
    </citation>
    <scope>NUCLEOTIDE SEQUENCE</scope>
</reference>
<dbReference type="CDD" id="cd00009">
    <property type="entry name" value="AAA"/>
    <property type="match status" value="1"/>
</dbReference>
<dbReference type="GO" id="GO:0005654">
    <property type="term" value="C:nucleoplasm"/>
    <property type="evidence" value="ECO:0007669"/>
    <property type="project" value="Ensembl"/>
</dbReference>
<dbReference type="FunFam" id="3.40.50.300:FF:000237">
    <property type="entry name" value="replication factor C subunit 4"/>
    <property type="match status" value="1"/>
</dbReference>
<dbReference type="InterPro" id="IPR008921">
    <property type="entry name" value="DNA_pol3_clamp-load_cplx_C"/>
</dbReference>
<organism evidence="9 10">
    <name type="scientific">Podarcis muralis</name>
    <name type="common">Wall lizard</name>
    <name type="synonym">Lacerta muralis</name>
    <dbReference type="NCBI Taxonomy" id="64176"/>
    <lineage>
        <taxon>Eukaryota</taxon>
        <taxon>Metazoa</taxon>
        <taxon>Chordata</taxon>
        <taxon>Craniata</taxon>
        <taxon>Vertebrata</taxon>
        <taxon>Euteleostomi</taxon>
        <taxon>Lepidosauria</taxon>
        <taxon>Squamata</taxon>
        <taxon>Bifurcata</taxon>
        <taxon>Unidentata</taxon>
        <taxon>Episquamata</taxon>
        <taxon>Laterata</taxon>
        <taxon>Lacertibaenia</taxon>
        <taxon>Lacertidae</taxon>
        <taxon>Podarcis</taxon>
    </lineage>
</organism>
<dbReference type="SUPFAM" id="SSF48019">
    <property type="entry name" value="post-AAA+ oligomerization domain-like"/>
    <property type="match status" value="1"/>
</dbReference>
<dbReference type="GO" id="GO:0005524">
    <property type="term" value="F:ATP binding"/>
    <property type="evidence" value="ECO:0007669"/>
    <property type="project" value="UniProtKB-KW"/>
</dbReference>
<proteinExistence type="inferred from homology"/>
<dbReference type="GeneTree" id="ENSGT00550000074917"/>
<dbReference type="GO" id="GO:0006261">
    <property type="term" value="P:DNA-templated DNA replication"/>
    <property type="evidence" value="ECO:0007669"/>
    <property type="project" value="Ensembl"/>
</dbReference>
<dbReference type="AlphaFoldDB" id="A0A670I6U8"/>
<dbReference type="SMART" id="SM00382">
    <property type="entry name" value="AAA"/>
    <property type="match status" value="1"/>
</dbReference>
<evidence type="ECO:0000259" key="8">
    <source>
        <dbReference type="SMART" id="SM00382"/>
    </source>
</evidence>
<dbReference type="GO" id="GO:0003677">
    <property type="term" value="F:DNA binding"/>
    <property type="evidence" value="ECO:0007669"/>
    <property type="project" value="InterPro"/>
</dbReference>
<dbReference type="GO" id="GO:0006281">
    <property type="term" value="P:DNA repair"/>
    <property type="evidence" value="ECO:0007669"/>
    <property type="project" value="TreeGrafter"/>
</dbReference>
<keyword evidence="4" id="KW-0547">Nucleotide-binding</keyword>
<keyword evidence="6" id="KW-0539">Nucleus</keyword>